<dbReference type="InterPro" id="IPR035952">
    <property type="entry name" value="Rhomboid-like_sf"/>
</dbReference>
<keyword evidence="3 7" id="KW-0812">Transmembrane</keyword>
<feature type="transmembrane region" description="Helical" evidence="7">
    <location>
        <begin position="172"/>
        <end position="190"/>
    </location>
</feature>
<evidence type="ECO:0000313" key="8">
    <source>
        <dbReference type="EMBL" id="CAD9776775.1"/>
    </source>
</evidence>
<dbReference type="Pfam" id="PF04511">
    <property type="entry name" value="DER1"/>
    <property type="match status" value="1"/>
</dbReference>
<organism evidence="8">
    <name type="scientific">Lotharella oceanica</name>
    <dbReference type="NCBI Taxonomy" id="641309"/>
    <lineage>
        <taxon>Eukaryota</taxon>
        <taxon>Sar</taxon>
        <taxon>Rhizaria</taxon>
        <taxon>Cercozoa</taxon>
        <taxon>Chlorarachniophyceae</taxon>
        <taxon>Lotharella</taxon>
    </lineage>
</organism>
<name>A0A7S2XGU7_9EUKA</name>
<feature type="transmembrane region" description="Helical" evidence="7">
    <location>
        <begin position="98"/>
        <end position="121"/>
    </location>
</feature>
<keyword evidence="5 7" id="KW-1133">Transmembrane helix</keyword>
<dbReference type="GO" id="GO:0033554">
    <property type="term" value="P:cellular response to stress"/>
    <property type="evidence" value="ECO:0007669"/>
    <property type="project" value="UniProtKB-ARBA"/>
</dbReference>
<proteinExistence type="inferred from homology"/>
<evidence type="ECO:0000256" key="2">
    <source>
        <dbReference type="ARBA" id="ARBA00008917"/>
    </source>
</evidence>
<evidence type="ECO:0000256" key="5">
    <source>
        <dbReference type="ARBA" id="ARBA00022989"/>
    </source>
</evidence>
<feature type="transmembrane region" description="Helical" evidence="7">
    <location>
        <begin position="20"/>
        <end position="45"/>
    </location>
</feature>
<gene>
    <name evidence="8" type="ORF">LSP00402_LOCUS20789</name>
</gene>
<evidence type="ECO:0000256" key="1">
    <source>
        <dbReference type="ARBA" id="ARBA00004477"/>
    </source>
</evidence>
<sequence>MSLEQVEQWIREIPPITRTYMIGAFLTTAACALELVSPFSLYFSATLIFTKFQFWRLITNFFFFGGSFSLDFLFHMFFLVRYSKQLEENAFRGKTADFFYFILVGATLMTLLAPFMKLYFLGSSLTFMMVYLWGRRNPYSRMNFLGLFPFTAPYLPWVLLSFSVLLGNNGTVDILGIFVGHLYYFLEDVYPRMINTRYRILKTPQFLEHLFASDDADFAAYDDDGEDADDNGDGGAE</sequence>
<dbReference type="AlphaFoldDB" id="A0A7S2XGU7"/>
<evidence type="ECO:0000256" key="7">
    <source>
        <dbReference type="RuleBase" id="RU363059"/>
    </source>
</evidence>
<dbReference type="GO" id="GO:0005789">
    <property type="term" value="C:endoplasmic reticulum membrane"/>
    <property type="evidence" value="ECO:0007669"/>
    <property type="project" value="UniProtKB-SubCell"/>
</dbReference>
<dbReference type="PANTHER" id="PTHR11009">
    <property type="entry name" value="DER1-LIKE PROTEIN, DERLIN"/>
    <property type="match status" value="1"/>
</dbReference>
<comment type="function">
    <text evidence="7">May be involved in the degradation of misfolded endoplasmic reticulum (ER) luminal proteins.</text>
</comment>
<dbReference type="EMBL" id="HBHP01033766">
    <property type="protein sequence ID" value="CAD9776775.1"/>
    <property type="molecule type" value="Transcribed_RNA"/>
</dbReference>
<reference evidence="8" key="1">
    <citation type="submission" date="2021-01" db="EMBL/GenBank/DDBJ databases">
        <authorList>
            <person name="Corre E."/>
            <person name="Pelletier E."/>
            <person name="Niang G."/>
            <person name="Scheremetjew M."/>
            <person name="Finn R."/>
            <person name="Kale V."/>
            <person name="Holt S."/>
            <person name="Cochrane G."/>
            <person name="Meng A."/>
            <person name="Brown T."/>
            <person name="Cohen L."/>
        </authorList>
    </citation>
    <scope>NUCLEOTIDE SEQUENCE</scope>
    <source>
        <strain evidence="8">CCMP622</strain>
    </source>
</reference>
<dbReference type="InterPro" id="IPR007599">
    <property type="entry name" value="DER1"/>
</dbReference>
<dbReference type="GO" id="GO:0051603">
    <property type="term" value="P:proteolysis involved in protein catabolic process"/>
    <property type="evidence" value="ECO:0007669"/>
    <property type="project" value="UniProtKB-ARBA"/>
</dbReference>
<evidence type="ECO:0000256" key="4">
    <source>
        <dbReference type="ARBA" id="ARBA00022824"/>
    </source>
</evidence>
<keyword evidence="6 7" id="KW-0472">Membrane</keyword>
<comment type="similarity">
    <text evidence="2 7">Belongs to the derlin family.</text>
</comment>
<comment type="subcellular location">
    <subcellularLocation>
        <location evidence="1 7">Endoplasmic reticulum membrane</location>
        <topology evidence="1 7">Multi-pass membrane protein</topology>
    </subcellularLocation>
</comment>
<protein>
    <recommendedName>
        <fullName evidence="7">Derlin</fullName>
    </recommendedName>
</protein>
<accession>A0A7S2XGU7</accession>
<evidence type="ECO:0000256" key="3">
    <source>
        <dbReference type="ARBA" id="ARBA00022692"/>
    </source>
</evidence>
<feature type="transmembrane region" description="Helical" evidence="7">
    <location>
        <begin position="142"/>
        <end position="166"/>
    </location>
</feature>
<dbReference type="FunFam" id="1.20.1540.10:FF:000016">
    <property type="entry name" value="Derlin"/>
    <property type="match status" value="1"/>
</dbReference>
<evidence type="ECO:0000256" key="6">
    <source>
        <dbReference type="ARBA" id="ARBA00023136"/>
    </source>
</evidence>
<feature type="transmembrane region" description="Helical" evidence="7">
    <location>
        <begin position="57"/>
        <end position="78"/>
    </location>
</feature>
<keyword evidence="4 7" id="KW-0256">Endoplasmic reticulum</keyword>
<dbReference type="SUPFAM" id="SSF144091">
    <property type="entry name" value="Rhomboid-like"/>
    <property type="match status" value="1"/>
</dbReference>